<accession>A0A5B7DW71</accession>
<comment type="caution">
    <text evidence="1">The sequence shown here is derived from an EMBL/GenBank/DDBJ whole genome shotgun (WGS) entry which is preliminary data.</text>
</comment>
<dbReference type="AlphaFoldDB" id="A0A5B7DW71"/>
<dbReference type="Proteomes" id="UP000324222">
    <property type="component" value="Unassembled WGS sequence"/>
</dbReference>
<proteinExistence type="predicted"/>
<evidence type="ECO:0000313" key="2">
    <source>
        <dbReference type="Proteomes" id="UP000324222"/>
    </source>
</evidence>
<reference evidence="1 2" key="1">
    <citation type="submission" date="2019-05" db="EMBL/GenBank/DDBJ databases">
        <title>Another draft genome of Portunus trituberculatus and its Hox gene families provides insights of decapod evolution.</title>
        <authorList>
            <person name="Jeong J.-H."/>
            <person name="Song I."/>
            <person name="Kim S."/>
            <person name="Choi T."/>
            <person name="Kim D."/>
            <person name="Ryu S."/>
            <person name="Kim W."/>
        </authorList>
    </citation>
    <scope>NUCLEOTIDE SEQUENCE [LARGE SCALE GENOMIC DNA]</scope>
    <source>
        <tissue evidence="1">Muscle</tissue>
    </source>
</reference>
<evidence type="ECO:0000313" key="1">
    <source>
        <dbReference type="EMBL" id="MPC25922.1"/>
    </source>
</evidence>
<keyword evidence="2" id="KW-1185">Reference proteome</keyword>
<dbReference type="EMBL" id="VSRR010001529">
    <property type="protein sequence ID" value="MPC25922.1"/>
    <property type="molecule type" value="Genomic_DNA"/>
</dbReference>
<name>A0A5B7DW71_PORTR</name>
<protein>
    <submittedName>
        <fullName evidence="1">Uncharacterized protein</fullName>
    </submittedName>
</protein>
<gene>
    <name evidence="1" type="ORF">E2C01_019046</name>
</gene>
<sequence>MEKKVSICRPRNITMRNLYQCLSTSQNFMHPGGLCKISTGQIVSTVEPCVVLWGPRGLQAHGFESCPRSECKLGFLTRGNDFLAGVNSGKQHVLAGQRVNEGLPACLPSMAANVGVAQVSPSSLDGSKSWRCMRYRTQCSGVEWRVRLTSVLPPWMAASDGRTQWSGVERVKCVAEVHPPSLDSSTCSRKVECAALVSPPSLGGTTKC</sequence>
<organism evidence="1 2">
    <name type="scientific">Portunus trituberculatus</name>
    <name type="common">Swimming crab</name>
    <name type="synonym">Neptunus trituberculatus</name>
    <dbReference type="NCBI Taxonomy" id="210409"/>
    <lineage>
        <taxon>Eukaryota</taxon>
        <taxon>Metazoa</taxon>
        <taxon>Ecdysozoa</taxon>
        <taxon>Arthropoda</taxon>
        <taxon>Crustacea</taxon>
        <taxon>Multicrustacea</taxon>
        <taxon>Malacostraca</taxon>
        <taxon>Eumalacostraca</taxon>
        <taxon>Eucarida</taxon>
        <taxon>Decapoda</taxon>
        <taxon>Pleocyemata</taxon>
        <taxon>Brachyura</taxon>
        <taxon>Eubrachyura</taxon>
        <taxon>Portunoidea</taxon>
        <taxon>Portunidae</taxon>
        <taxon>Portuninae</taxon>
        <taxon>Portunus</taxon>
    </lineage>
</organism>